<protein>
    <submittedName>
        <fullName evidence="2">Uncharacterized protein</fullName>
    </submittedName>
</protein>
<gene>
    <name evidence="2" type="ORF">DAERI_220014</name>
</gene>
<evidence type="ECO:0000313" key="2">
    <source>
        <dbReference type="EMBL" id="GBF08071.1"/>
    </source>
</evidence>
<dbReference type="RefSeq" id="WP_165794315.1">
    <property type="nucleotide sequence ID" value="NZ_BFAG01000022.1"/>
</dbReference>
<sequence length="54" mass="5938">MPTTLEFIGKAIVERGGERIGRAKEGVIDLREVGYSRSPSGRSSSWGRGRCSRQ</sequence>
<reference evidence="3" key="1">
    <citation type="submission" date="2018-01" db="EMBL/GenBank/DDBJ databases">
        <title>Draft Genome Sequence of the Radioresistant Bacterium Deinococcus aerius TR0125, Isolated from the Higher Atmosphere above Japan.</title>
        <authorList>
            <person name="Satoh K."/>
            <person name="Arai H."/>
            <person name="Sanzen T."/>
            <person name="Kawaguchi Y."/>
            <person name="Hayashi H."/>
            <person name="Yokobori S."/>
            <person name="Yamagishi A."/>
            <person name="Oono Y."/>
            <person name="Narumi I."/>
        </authorList>
    </citation>
    <scope>NUCLEOTIDE SEQUENCE [LARGE SCALE GENOMIC DNA]</scope>
    <source>
        <strain evidence="3">TR0125</strain>
    </source>
</reference>
<comment type="caution">
    <text evidence="2">The sequence shown here is derived from an EMBL/GenBank/DDBJ whole genome shotgun (WGS) entry which is preliminary data.</text>
</comment>
<organism evidence="2 3">
    <name type="scientific">Deinococcus aerius</name>
    <dbReference type="NCBI Taxonomy" id="200253"/>
    <lineage>
        <taxon>Bacteria</taxon>
        <taxon>Thermotogati</taxon>
        <taxon>Deinococcota</taxon>
        <taxon>Deinococci</taxon>
        <taxon>Deinococcales</taxon>
        <taxon>Deinococcaceae</taxon>
        <taxon>Deinococcus</taxon>
    </lineage>
</organism>
<name>A0A2I9DRN0_9DEIO</name>
<dbReference type="EMBL" id="BFAG01000022">
    <property type="protein sequence ID" value="GBF08071.1"/>
    <property type="molecule type" value="Genomic_DNA"/>
</dbReference>
<evidence type="ECO:0000313" key="3">
    <source>
        <dbReference type="Proteomes" id="UP000236569"/>
    </source>
</evidence>
<keyword evidence="3" id="KW-1185">Reference proteome</keyword>
<proteinExistence type="predicted"/>
<dbReference type="AlphaFoldDB" id="A0A2I9DRN0"/>
<evidence type="ECO:0000256" key="1">
    <source>
        <dbReference type="SAM" id="MobiDB-lite"/>
    </source>
</evidence>
<accession>A0A2I9DRN0</accession>
<dbReference type="Proteomes" id="UP000236569">
    <property type="component" value="Unassembled WGS sequence"/>
</dbReference>
<feature type="region of interest" description="Disordered" evidence="1">
    <location>
        <begin position="34"/>
        <end position="54"/>
    </location>
</feature>
<feature type="compositionally biased region" description="Low complexity" evidence="1">
    <location>
        <begin position="35"/>
        <end position="54"/>
    </location>
</feature>